<protein>
    <submittedName>
        <fullName evidence="2">Uncharacterized protein</fullName>
    </submittedName>
</protein>
<organism evidence="2 3">
    <name type="scientific">Neotoma lepida</name>
    <name type="common">Desert woodrat</name>
    <dbReference type="NCBI Taxonomy" id="56216"/>
    <lineage>
        <taxon>Eukaryota</taxon>
        <taxon>Metazoa</taxon>
        <taxon>Chordata</taxon>
        <taxon>Craniata</taxon>
        <taxon>Vertebrata</taxon>
        <taxon>Euteleostomi</taxon>
        <taxon>Mammalia</taxon>
        <taxon>Eutheria</taxon>
        <taxon>Euarchontoglires</taxon>
        <taxon>Glires</taxon>
        <taxon>Rodentia</taxon>
        <taxon>Myomorpha</taxon>
        <taxon>Muroidea</taxon>
        <taxon>Cricetidae</taxon>
        <taxon>Neotominae</taxon>
        <taxon>Neotoma</taxon>
    </lineage>
</organism>
<evidence type="ECO:0000256" key="1">
    <source>
        <dbReference type="SAM" id="MobiDB-lite"/>
    </source>
</evidence>
<dbReference type="EMBL" id="LZPO01017770">
    <property type="protein sequence ID" value="OBS79866.1"/>
    <property type="molecule type" value="Genomic_DNA"/>
</dbReference>
<sequence>MGVVCREEEEKKKKKKKKEERRKKKKKRKRKRKRKRKKEEGRRKKEEGRRKEEGEEEGGRRRKKEKKKEGEGEGEEEEGKTEEYWKYDIFTTHEHSTLPGSKIQGENSRKPITSGTSLVMWESVNLGGYGDEEGFGKSEEEPGIKIEALTQKRHCLLPSVRVWSQAVVKTADLTTYYRY</sequence>
<keyword evidence="3" id="KW-1185">Reference proteome</keyword>
<evidence type="ECO:0000313" key="3">
    <source>
        <dbReference type="Proteomes" id="UP000092124"/>
    </source>
</evidence>
<dbReference type="Proteomes" id="UP000092124">
    <property type="component" value="Unassembled WGS sequence"/>
</dbReference>
<evidence type="ECO:0000313" key="2">
    <source>
        <dbReference type="EMBL" id="OBS79866.1"/>
    </source>
</evidence>
<feature type="compositionally biased region" description="Basic and acidic residues" evidence="1">
    <location>
        <begin position="1"/>
        <end position="11"/>
    </location>
</feature>
<feature type="region of interest" description="Disordered" evidence="1">
    <location>
        <begin position="1"/>
        <end position="84"/>
    </location>
</feature>
<feature type="compositionally biased region" description="Basic residues" evidence="1">
    <location>
        <begin position="12"/>
        <end position="37"/>
    </location>
</feature>
<feature type="non-terminal residue" evidence="2">
    <location>
        <position position="179"/>
    </location>
</feature>
<gene>
    <name evidence="2" type="ORF">A6R68_21932</name>
</gene>
<dbReference type="AlphaFoldDB" id="A0A1A6HNN1"/>
<feature type="compositionally biased region" description="Basic and acidic residues" evidence="1">
    <location>
        <begin position="38"/>
        <end position="59"/>
    </location>
</feature>
<accession>A0A1A6HNN1</accession>
<name>A0A1A6HNN1_NEOLE</name>
<reference evidence="2 3" key="1">
    <citation type="submission" date="2016-06" db="EMBL/GenBank/DDBJ databases">
        <title>The Draft Genome Sequence and Annotation of the Desert Woodrat Neotoma lepida.</title>
        <authorList>
            <person name="Campbell M."/>
            <person name="Oakeson K.F."/>
            <person name="Yandell M."/>
            <person name="Halpert J.R."/>
            <person name="Dearing D."/>
        </authorList>
    </citation>
    <scope>NUCLEOTIDE SEQUENCE [LARGE SCALE GENOMIC DNA]</scope>
    <source>
        <strain evidence="2">417</strain>
        <tissue evidence="2">Liver</tissue>
    </source>
</reference>
<proteinExistence type="predicted"/>
<comment type="caution">
    <text evidence="2">The sequence shown here is derived from an EMBL/GenBank/DDBJ whole genome shotgun (WGS) entry which is preliminary data.</text>
</comment>